<name>A0A9X1YDX4_9PROT</name>
<sequence>MQADSETLGPIADRDTDPADAATAPEPIAEGLSLLGGSVTIDERLSWYPAAEAGHHLPFNSYLLADAGSLLLLEGGVPAVFPAIAAQLGRLARAGQGPTRLAVTRNEPDCVANIPDLVRLTGLRTVHSPGLLNTLQFFAADTEALREGSFLDTATELQMLDFGVECARVAPGDTVPVSARRRLEAIQAPLRVLPTVWYHDRVSRTLFCSDSFTDETAATPGQRLLSDVAPHDALVARCLENFALKFDWLARSRLAPIIDQVEAIFDRHDIEVLAPSRGLVIRGAAAVRAKQSAMLAALRRLEARH</sequence>
<evidence type="ECO:0000313" key="2">
    <source>
        <dbReference type="EMBL" id="MCK8787343.1"/>
    </source>
</evidence>
<evidence type="ECO:0008006" key="4">
    <source>
        <dbReference type="Google" id="ProtNLM"/>
    </source>
</evidence>
<evidence type="ECO:0000313" key="3">
    <source>
        <dbReference type="Proteomes" id="UP001139516"/>
    </source>
</evidence>
<accession>A0A9X1YDX4</accession>
<dbReference type="RefSeq" id="WP_248669394.1">
    <property type="nucleotide sequence ID" value="NZ_JALPRX010000118.1"/>
</dbReference>
<keyword evidence="3" id="KW-1185">Reference proteome</keyword>
<dbReference type="SUPFAM" id="SSF56281">
    <property type="entry name" value="Metallo-hydrolase/oxidoreductase"/>
    <property type="match status" value="1"/>
</dbReference>
<proteinExistence type="predicted"/>
<evidence type="ECO:0000256" key="1">
    <source>
        <dbReference type="SAM" id="MobiDB-lite"/>
    </source>
</evidence>
<dbReference type="Proteomes" id="UP001139516">
    <property type="component" value="Unassembled WGS sequence"/>
</dbReference>
<dbReference type="InterPro" id="IPR036866">
    <property type="entry name" value="RibonucZ/Hydroxyglut_hydro"/>
</dbReference>
<organism evidence="2 3">
    <name type="scientific">Roseomonas acroporae</name>
    <dbReference type="NCBI Taxonomy" id="2937791"/>
    <lineage>
        <taxon>Bacteria</taxon>
        <taxon>Pseudomonadati</taxon>
        <taxon>Pseudomonadota</taxon>
        <taxon>Alphaproteobacteria</taxon>
        <taxon>Acetobacterales</taxon>
        <taxon>Roseomonadaceae</taxon>
        <taxon>Roseomonas</taxon>
    </lineage>
</organism>
<dbReference type="Gene3D" id="3.60.15.10">
    <property type="entry name" value="Ribonuclease Z/Hydroxyacylglutathione hydrolase-like"/>
    <property type="match status" value="1"/>
</dbReference>
<dbReference type="EMBL" id="JALPRX010000118">
    <property type="protein sequence ID" value="MCK8787343.1"/>
    <property type="molecule type" value="Genomic_DNA"/>
</dbReference>
<dbReference type="AlphaFoldDB" id="A0A9X1YDX4"/>
<protein>
    <recommendedName>
        <fullName evidence="4">Metallo-beta-lactamase domain-containing protein</fullName>
    </recommendedName>
</protein>
<gene>
    <name evidence="2" type="ORF">M0638_23510</name>
</gene>
<reference evidence="2" key="1">
    <citation type="submission" date="2022-04" db="EMBL/GenBank/DDBJ databases">
        <title>Roseomonas acroporae sp. nov., isolated from coral Acropora digitifera.</title>
        <authorList>
            <person name="Sun H."/>
        </authorList>
    </citation>
    <scope>NUCLEOTIDE SEQUENCE</scope>
    <source>
        <strain evidence="2">NAR14</strain>
    </source>
</reference>
<comment type="caution">
    <text evidence="2">The sequence shown here is derived from an EMBL/GenBank/DDBJ whole genome shotgun (WGS) entry which is preliminary data.</text>
</comment>
<feature type="region of interest" description="Disordered" evidence="1">
    <location>
        <begin position="1"/>
        <end position="23"/>
    </location>
</feature>